<dbReference type="RefSeq" id="WP_171033739.1">
    <property type="nucleotide sequence ID" value="NZ_CP058350.1"/>
</dbReference>
<organism evidence="2 3">
    <name type="scientific">Peteryoungia desertarenae</name>
    <dbReference type="NCBI Taxonomy" id="1813451"/>
    <lineage>
        <taxon>Bacteria</taxon>
        <taxon>Pseudomonadati</taxon>
        <taxon>Pseudomonadota</taxon>
        <taxon>Alphaproteobacteria</taxon>
        <taxon>Hyphomicrobiales</taxon>
        <taxon>Rhizobiaceae</taxon>
        <taxon>Peteryoungia</taxon>
    </lineage>
</organism>
<keyword evidence="3" id="KW-1185">Reference proteome</keyword>
<reference evidence="2 3" key="1">
    <citation type="submission" date="2020-06" db="EMBL/GenBank/DDBJ databases">
        <title>Genome sequence of Rhizobium sp strain ADMK78.</title>
        <authorList>
            <person name="Rahi P."/>
        </authorList>
    </citation>
    <scope>NUCLEOTIDE SEQUENCE [LARGE SCALE GENOMIC DNA]</scope>
    <source>
        <strain evidence="2 3">ADMK78</strain>
    </source>
</reference>
<dbReference type="Pfam" id="PF18029">
    <property type="entry name" value="Glyoxalase_6"/>
    <property type="match status" value="1"/>
</dbReference>
<evidence type="ECO:0000313" key="2">
    <source>
        <dbReference type="EMBL" id="QLF69929.1"/>
    </source>
</evidence>
<dbReference type="InterPro" id="IPR029068">
    <property type="entry name" value="Glyas_Bleomycin-R_OHBP_Dase"/>
</dbReference>
<protein>
    <submittedName>
        <fullName evidence="2">VOC family protein</fullName>
    </submittedName>
</protein>
<sequence length="126" mass="14144">MTTTRINISIDTPSLEAGVSFYERVFGFKEVSRPLPHMAVMDANNVALCIHEKAEGTESSTAGSHLRNYQRHWTPVHLDFHVNEFEKCIRSIIAENGTVERTFDKPRPVAFCSDPFGNGFCVLGEN</sequence>
<dbReference type="PROSITE" id="PS51819">
    <property type="entry name" value="VOC"/>
    <property type="match status" value="1"/>
</dbReference>
<dbReference type="Proteomes" id="UP000308530">
    <property type="component" value="Chromosome"/>
</dbReference>
<dbReference type="SUPFAM" id="SSF54593">
    <property type="entry name" value="Glyoxalase/Bleomycin resistance protein/Dihydroxybiphenyl dioxygenase"/>
    <property type="match status" value="1"/>
</dbReference>
<feature type="domain" description="VOC" evidence="1">
    <location>
        <begin position="4"/>
        <end position="125"/>
    </location>
</feature>
<dbReference type="EMBL" id="CP058350">
    <property type="protein sequence ID" value="QLF69929.1"/>
    <property type="molecule type" value="Genomic_DNA"/>
</dbReference>
<dbReference type="CDD" id="cd06587">
    <property type="entry name" value="VOC"/>
    <property type="match status" value="1"/>
</dbReference>
<dbReference type="InterPro" id="IPR037523">
    <property type="entry name" value="VOC_core"/>
</dbReference>
<accession>A0ABX6QN38</accession>
<gene>
    <name evidence="2" type="ORF">FE840_010495</name>
</gene>
<evidence type="ECO:0000313" key="3">
    <source>
        <dbReference type="Proteomes" id="UP000308530"/>
    </source>
</evidence>
<dbReference type="Gene3D" id="3.10.180.10">
    <property type="entry name" value="2,3-Dihydroxybiphenyl 1,2-Dioxygenase, domain 1"/>
    <property type="match status" value="1"/>
</dbReference>
<proteinExistence type="predicted"/>
<name>A0ABX6QN38_9HYPH</name>
<evidence type="ECO:0000259" key="1">
    <source>
        <dbReference type="PROSITE" id="PS51819"/>
    </source>
</evidence>
<dbReference type="InterPro" id="IPR041581">
    <property type="entry name" value="Glyoxalase_6"/>
</dbReference>